<name>A0A382IHK8_9ZZZZ</name>
<feature type="non-terminal residue" evidence="1">
    <location>
        <position position="197"/>
    </location>
</feature>
<accession>A0A382IHK8</accession>
<dbReference type="EMBL" id="UINC01067409">
    <property type="protein sequence ID" value="SVB99048.1"/>
    <property type="molecule type" value="Genomic_DNA"/>
</dbReference>
<protein>
    <submittedName>
        <fullName evidence="1">Uncharacterized protein</fullName>
    </submittedName>
</protein>
<gene>
    <name evidence="1" type="ORF">METZ01_LOCUS251902</name>
</gene>
<proteinExistence type="predicted"/>
<evidence type="ECO:0000313" key="1">
    <source>
        <dbReference type="EMBL" id="SVB99048.1"/>
    </source>
</evidence>
<sequence>VTTARGALFKFRTASRLVFVKNTLVAPTFGRDIMHHLLHGLVRNNLFIADGIQDREPWRARRKYVGEAKEHGYYTPDLTVPDWRSDWDYSGYDLNPMSDGESSAGLFHWFDESFERVEDLAMAAGIEMHGRQVERHATFVDYRPPTNPARQPRPVLVLRPDGPAVDAGARVPNLTEGFVGSAPDLGAFEVGGVQPHF</sequence>
<reference evidence="1" key="1">
    <citation type="submission" date="2018-05" db="EMBL/GenBank/DDBJ databases">
        <authorList>
            <person name="Lanie J.A."/>
            <person name="Ng W.-L."/>
            <person name="Kazmierczak K.M."/>
            <person name="Andrzejewski T.M."/>
            <person name="Davidsen T.M."/>
            <person name="Wayne K.J."/>
            <person name="Tettelin H."/>
            <person name="Glass J.I."/>
            <person name="Rusch D."/>
            <person name="Podicherti R."/>
            <person name="Tsui H.-C.T."/>
            <person name="Winkler M.E."/>
        </authorList>
    </citation>
    <scope>NUCLEOTIDE SEQUENCE</scope>
</reference>
<dbReference type="AlphaFoldDB" id="A0A382IHK8"/>
<organism evidence="1">
    <name type="scientific">marine metagenome</name>
    <dbReference type="NCBI Taxonomy" id="408172"/>
    <lineage>
        <taxon>unclassified sequences</taxon>
        <taxon>metagenomes</taxon>
        <taxon>ecological metagenomes</taxon>
    </lineage>
</organism>
<feature type="non-terminal residue" evidence="1">
    <location>
        <position position="1"/>
    </location>
</feature>